<comment type="caution">
    <text evidence="1">The sequence shown here is derived from an EMBL/GenBank/DDBJ whole genome shotgun (WGS) entry which is preliminary data.</text>
</comment>
<dbReference type="AlphaFoldDB" id="A0A7J6NKS2"/>
<dbReference type="EMBL" id="JABANP010000321">
    <property type="protein sequence ID" value="KAF4684246.1"/>
    <property type="molecule type" value="Genomic_DNA"/>
</dbReference>
<accession>A0A7J6NKS2</accession>
<evidence type="ECO:0000313" key="2">
    <source>
        <dbReference type="Proteomes" id="UP000541610"/>
    </source>
</evidence>
<sequence length="164" mass="18151">MPVARHSDLGELLTVGVFIVQAGGVRFGEPENQVNILYDVRTPPYLKHGACFEHPVFGRMPSTMDDLLLLAKAYKESRNLQDYNEQALGDILSSSFINNQRLDPRWLSLDSEDSEAKSRVAAGGDLAMYALTRRFKHHGASSAGIIGSTQARAPETDCCRRRSL</sequence>
<reference evidence="1 2" key="1">
    <citation type="submission" date="2020-04" db="EMBL/GenBank/DDBJ databases">
        <title>Perkinsus olseni comparative genomics.</title>
        <authorList>
            <person name="Bogema D.R."/>
        </authorList>
    </citation>
    <scope>NUCLEOTIDE SEQUENCE [LARGE SCALE GENOMIC DNA]</scope>
    <source>
        <strain evidence="1">00978-12</strain>
    </source>
</reference>
<gene>
    <name evidence="1" type="ORF">FOZ60_008097</name>
</gene>
<proteinExistence type="predicted"/>
<name>A0A7J6NKS2_PEROL</name>
<dbReference type="Proteomes" id="UP000541610">
    <property type="component" value="Unassembled WGS sequence"/>
</dbReference>
<evidence type="ECO:0000313" key="1">
    <source>
        <dbReference type="EMBL" id="KAF4684246.1"/>
    </source>
</evidence>
<dbReference type="OrthoDB" id="449128at2759"/>
<organism evidence="1 2">
    <name type="scientific">Perkinsus olseni</name>
    <name type="common">Perkinsus atlanticus</name>
    <dbReference type="NCBI Taxonomy" id="32597"/>
    <lineage>
        <taxon>Eukaryota</taxon>
        <taxon>Sar</taxon>
        <taxon>Alveolata</taxon>
        <taxon>Perkinsozoa</taxon>
        <taxon>Perkinsea</taxon>
        <taxon>Perkinsida</taxon>
        <taxon>Perkinsidae</taxon>
        <taxon>Perkinsus</taxon>
    </lineage>
</organism>
<protein>
    <submittedName>
        <fullName evidence="1">Uncharacterized protein</fullName>
    </submittedName>
</protein>